<gene>
    <name evidence="3" type="ORF">LPC04_25555</name>
</gene>
<dbReference type="PANTHER" id="PTHR12461:SF105">
    <property type="entry name" value="HYPOXIA-INDUCIBLE FACTOR 1-ALPHA INHIBITOR"/>
    <property type="match status" value="1"/>
</dbReference>
<reference evidence="3" key="1">
    <citation type="submission" date="2021-11" db="EMBL/GenBank/DDBJ databases">
        <title>BS-T2-15 a new species belonging to the Comamonadaceae family isolated from the soil of a French oak forest.</title>
        <authorList>
            <person name="Mieszkin S."/>
            <person name="Alain K."/>
        </authorList>
    </citation>
    <scope>NUCLEOTIDE SEQUENCE</scope>
    <source>
        <strain evidence="3">BS-T2-15</strain>
    </source>
</reference>
<organism evidence="3 4">
    <name type="scientific">Scleromatobacter humisilvae</name>
    <dbReference type="NCBI Taxonomy" id="2897159"/>
    <lineage>
        <taxon>Bacteria</taxon>
        <taxon>Pseudomonadati</taxon>
        <taxon>Pseudomonadota</taxon>
        <taxon>Betaproteobacteria</taxon>
        <taxon>Burkholderiales</taxon>
        <taxon>Sphaerotilaceae</taxon>
        <taxon>Scleromatobacter</taxon>
    </lineage>
</organism>
<feature type="compositionally biased region" description="Basic residues" evidence="1">
    <location>
        <begin position="1"/>
        <end position="12"/>
    </location>
</feature>
<dbReference type="SMART" id="SM00558">
    <property type="entry name" value="JmjC"/>
    <property type="match status" value="1"/>
</dbReference>
<evidence type="ECO:0000313" key="3">
    <source>
        <dbReference type="EMBL" id="MCK9689096.1"/>
    </source>
</evidence>
<dbReference type="InterPro" id="IPR003347">
    <property type="entry name" value="JmjC_dom"/>
</dbReference>
<dbReference type="PROSITE" id="PS51184">
    <property type="entry name" value="JMJC"/>
    <property type="match status" value="1"/>
</dbReference>
<name>A0A9X1YN68_9BURK</name>
<dbReference type="Pfam" id="PF13621">
    <property type="entry name" value="Cupin_8"/>
    <property type="match status" value="1"/>
</dbReference>
<evidence type="ECO:0000259" key="2">
    <source>
        <dbReference type="PROSITE" id="PS51184"/>
    </source>
</evidence>
<protein>
    <submittedName>
        <fullName evidence="3">Cupin-like domain-containing protein</fullName>
    </submittedName>
</protein>
<dbReference type="Proteomes" id="UP001139353">
    <property type="component" value="Unassembled WGS sequence"/>
</dbReference>
<dbReference type="AlphaFoldDB" id="A0A9X1YN68"/>
<dbReference type="RefSeq" id="WP_275685148.1">
    <property type="nucleotide sequence ID" value="NZ_JAJLJH010000012.1"/>
</dbReference>
<dbReference type="EMBL" id="JAJLJH010000012">
    <property type="protein sequence ID" value="MCK9689096.1"/>
    <property type="molecule type" value="Genomic_DNA"/>
</dbReference>
<feature type="region of interest" description="Disordered" evidence="1">
    <location>
        <begin position="1"/>
        <end position="22"/>
    </location>
</feature>
<dbReference type="InterPro" id="IPR041667">
    <property type="entry name" value="Cupin_8"/>
</dbReference>
<dbReference type="Gene3D" id="2.60.120.650">
    <property type="entry name" value="Cupin"/>
    <property type="match status" value="1"/>
</dbReference>
<keyword evidence="4" id="KW-1185">Reference proteome</keyword>
<sequence>MGANKRKNHGQKPARAGVQHSGAATALAIDEGVASAPAFERTWRAETLSTCPPPLDVPEPAFKPLDDHWCQWIVDQALARATPESMLAAVTEAGIDPVQANGYIGNLPRNPVYRAAERLRDRHERFARAMHHVQSLRQSAPDYGHVEKRSRVSRDEFLERYVRGCRPVVLTDLARDWPAMRHWSFQEFKRRYGALTVQVQASRESDADFEVNKDKHRRETNFAAFVDRILTTDSTNDEYLTANNELLRRPEFNGLLDEVGPLPDFCNAAALKNSAYLWIGPAGTRTPLHHDTVMLLHTQVVGRKRWRFVSPLSGPSLYNDFDVYSPVDFESLDLQRFPDAARVKVLDVVVEPGETVFLPLAWWHQVSSLDRCISLSFTNIDVPNTFDFTKFTN</sequence>
<dbReference type="PANTHER" id="PTHR12461">
    <property type="entry name" value="HYPOXIA-INDUCIBLE FACTOR 1 ALPHA INHIBITOR-RELATED"/>
    <property type="match status" value="1"/>
</dbReference>
<proteinExistence type="predicted"/>
<feature type="domain" description="JmjC" evidence="2">
    <location>
        <begin position="238"/>
        <end position="393"/>
    </location>
</feature>
<dbReference type="SUPFAM" id="SSF51197">
    <property type="entry name" value="Clavaminate synthase-like"/>
    <property type="match status" value="1"/>
</dbReference>
<evidence type="ECO:0000256" key="1">
    <source>
        <dbReference type="SAM" id="MobiDB-lite"/>
    </source>
</evidence>
<comment type="caution">
    <text evidence="3">The sequence shown here is derived from an EMBL/GenBank/DDBJ whole genome shotgun (WGS) entry which is preliminary data.</text>
</comment>
<accession>A0A9X1YN68</accession>
<evidence type="ECO:0000313" key="4">
    <source>
        <dbReference type="Proteomes" id="UP001139353"/>
    </source>
</evidence>